<reference evidence="3" key="3">
    <citation type="journal article" date="2016" name="Gigascience">
        <title>De novo construction of an expanded transcriptome assembly for the western tarnished plant bug, Lygus hesperus.</title>
        <authorList>
            <person name="Tassone E.E."/>
            <person name="Geib S.M."/>
            <person name="Hall B."/>
            <person name="Fabrick J.A."/>
            <person name="Brent C.S."/>
            <person name="Hull J.J."/>
        </authorList>
    </citation>
    <scope>NUCLEOTIDE SEQUENCE</scope>
</reference>
<reference evidence="2" key="1">
    <citation type="journal article" date="2014" name="PLoS ONE">
        <title>Transcriptome-Based Identification of ABC Transporters in the Western Tarnished Plant Bug Lygus hesperus.</title>
        <authorList>
            <person name="Hull J.J."/>
            <person name="Chaney K."/>
            <person name="Geib S.M."/>
            <person name="Fabrick J.A."/>
            <person name="Brent C.S."/>
            <person name="Walsh D."/>
            <person name="Lavine L.C."/>
        </authorList>
    </citation>
    <scope>NUCLEOTIDE SEQUENCE</scope>
</reference>
<sequence>MAFQQVLPESAYWMLRSKQPVNFARCIVLNMQCSRTTSVFSHDCTINLFLRLSERILDVWQFIKQVVFLNAKGIYVLDPTNKLHEPPLVTLVNTVLTLGAEYTSEFVNTLVNNTIVRGIYYKEPRSFIVLHSIPPSAPLLPPNVHWFASFLLSFLQASGRSFEDFDTALPWNENTVESPTTQLQYLNTLAKSLNNPLMMKILIKALSNPIES</sequence>
<dbReference type="GO" id="GO:0032259">
    <property type="term" value="P:methylation"/>
    <property type="evidence" value="ECO:0007669"/>
    <property type="project" value="UniProtKB-KW"/>
</dbReference>
<proteinExistence type="predicted"/>
<evidence type="ECO:0000313" key="2">
    <source>
        <dbReference type="EMBL" id="JAG18906.1"/>
    </source>
</evidence>
<reference evidence="2" key="2">
    <citation type="submission" date="2014-07" db="EMBL/GenBank/DDBJ databases">
        <authorList>
            <person name="Hull J."/>
        </authorList>
    </citation>
    <scope>NUCLEOTIDE SEQUENCE</scope>
</reference>
<dbReference type="EMBL" id="GBHO01024702">
    <property type="protein sequence ID" value="JAG18902.1"/>
    <property type="molecule type" value="Transcribed_RNA"/>
</dbReference>
<dbReference type="EMBL" id="GDHC01008935">
    <property type="protein sequence ID" value="JAQ09694.1"/>
    <property type="molecule type" value="Transcribed_RNA"/>
</dbReference>
<organism evidence="2">
    <name type="scientific">Lygus hesperus</name>
    <name type="common">Western plant bug</name>
    <dbReference type="NCBI Taxonomy" id="30085"/>
    <lineage>
        <taxon>Eukaryota</taxon>
        <taxon>Metazoa</taxon>
        <taxon>Ecdysozoa</taxon>
        <taxon>Arthropoda</taxon>
        <taxon>Hexapoda</taxon>
        <taxon>Insecta</taxon>
        <taxon>Pterygota</taxon>
        <taxon>Neoptera</taxon>
        <taxon>Paraneoptera</taxon>
        <taxon>Hemiptera</taxon>
        <taxon>Heteroptera</taxon>
        <taxon>Panheteroptera</taxon>
        <taxon>Cimicomorpha</taxon>
        <taxon>Miridae</taxon>
        <taxon>Mirini</taxon>
        <taxon>Lygus</taxon>
    </lineage>
</organism>
<keyword evidence="2" id="KW-0808">Transferase</keyword>
<dbReference type="EMBL" id="GBHO01024698">
    <property type="protein sequence ID" value="JAG18906.1"/>
    <property type="molecule type" value="Transcribed_RNA"/>
</dbReference>
<protein>
    <submittedName>
        <fullName evidence="2">Ribosomal RNA small subunit methyltransferase G</fullName>
    </submittedName>
</protein>
<evidence type="ECO:0000313" key="1">
    <source>
        <dbReference type="EMBL" id="JAG18902.1"/>
    </source>
</evidence>
<accession>A0A0A9XGW6</accession>
<gene>
    <name evidence="2" type="primary">rsmG_9</name>
    <name evidence="1" type="synonym">rsmG_8</name>
    <name evidence="2" type="ORF">CM83_30312</name>
    <name evidence="1" type="ORF">CM83_30315</name>
    <name evidence="3" type="ORF">g.33344</name>
</gene>
<dbReference type="AlphaFoldDB" id="A0A0A9XGW6"/>
<keyword evidence="2" id="KW-0489">Methyltransferase</keyword>
<evidence type="ECO:0000313" key="3">
    <source>
        <dbReference type="EMBL" id="JAQ09694.1"/>
    </source>
</evidence>
<dbReference type="GO" id="GO:0008168">
    <property type="term" value="F:methyltransferase activity"/>
    <property type="evidence" value="ECO:0007669"/>
    <property type="project" value="UniProtKB-KW"/>
</dbReference>
<name>A0A0A9XGW6_LYGHE</name>